<dbReference type="Gene3D" id="1.25.40.10">
    <property type="entry name" value="Tetratricopeptide repeat domain"/>
    <property type="match status" value="1"/>
</dbReference>
<name>A0A5B0AZ40_9ACTN</name>
<feature type="DNA-binding region" description="OmpR/PhoB-type" evidence="6">
    <location>
        <begin position="44"/>
        <end position="142"/>
    </location>
</feature>
<dbReference type="SUPFAM" id="SSF48452">
    <property type="entry name" value="TPR-like"/>
    <property type="match status" value="1"/>
</dbReference>
<dbReference type="InterPro" id="IPR016032">
    <property type="entry name" value="Sig_transdc_resp-reg_C-effctor"/>
</dbReference>
<evidence type="ECO:0000313" key="10">
    <source>
        <dbReference type="Proteomes" id="UP000324965"/>
    </source>
</evidence>
<dbReference type="InterPro" id="IPR001867">
    <property type="entry name" value="OmpR/PhoB-type_DNA-bd"/>
</dbReference>
<protein>
    <recommendedName>
        <fullName evidence="8">OmpR/PhoB-type domain-containing protein</fullName>
    </recommendedName>
</protein>
<comment type="caution">
    <text evidence="9">The sequence shown here is derived from an EMBL/GenBank/DDBJ whole genome shotgun (WGS) entry which is preliminary data.</text>
</comment>
<dbReference type="PRINTS" id="PR00364">
    <property type="entry name" value="DISEASERSIST"/>
</dbReference>
<keyword evidence="2" id="KW-0902">Two-component regulatory system</keyword>
<feature type="region of interest" description="Disordered" evidence="7">
    <location>
        <begin position="1"/>
        <end position="39"/>
    </location>
</feature>
<evidence type="ECO:0000259" key="8">
    <source>
        <dbReference type="PROSITE" id="PS51755"/>
    </source>
</evidence>
<organism evidence="9 10">
    <name type="scientific">Streptomyces apricus</name>
    <dbReference type="NCBI Taxonomy" id="1828112"/>
    <lineage>
        <taxon>Bacteria</taxon>
        <taxon>Bacillati</taxon>
        <taxon>Actinomycetota</taxon>
        <taxon>Actinomycetes</taxon>
        <taxon>Kitasatosporales</taxon>
        <taxon>Streptomycetaceae</taxon>
        <taxon>Streptomyces</taxon>
    </lineage>
</organism>
<dbReference type="Pfam" id="PF03704">
    <property type="entry name" value="BTAD"/>
    <property type="match status" value="1"/>
</dbReference>
<dbReference type="InterPro" id="IPR005158">
    <property type="entry name" value="BTAD"/>
</dbReference>
<dbReference type="EMBL" id="VDFC01000043">
    <property type="protein sequence ID" value="KAA0933709.1"/>
    <property type="molecule type" value="Genomic_DNA"/>
</dbReference>
<dbReference type="Gene3D" id="1.10.10.10">
    <property type="entry name" value="Winged helix-like DNA-binding domain superfamily/Winged helix DNA-binding domain"/>
    <property type="match status" value="1"/>
</dbReference>
<dbReference type="CDD" id="cd15831">
    <property type="entry name" value="BTAD"/>
    <property type="match status" value="1"/>
</dbReference>
<dbReference type="AlphaFoldDB" id="A0A5B0AZ40"/>
<evidence type="ECO:0000256" key="3">
    <source>
        <dbReference type="ARBA" id="ARBA00023015"/>
    </source>
</evidence>
<dbReference type="Proteomes" id="UP000324965">
    <property type="component" value="Unassembled WGS sequence"/>
</dbReference>
<proteinExistence type="inferred from homology"/>
<evidence type="ECO:0000313" key="9">
    <source>
        <dbReference type="EMBL" id="KAA0933709.1"/>
    </source>
</evidence>
<dbReference type="InterPro" id="IPR011990">
    <property type="entry name" value="TPR-like_helical_dom_sf"/>
</dbReference>
<dbReference type="InterPro" id="IPR036388">
    <property type="entry name" value="WH-like_DNA-bd_sf"/>
</dbReference>
<sequence>MPGHRACSGASAGVGPVSGEPGPTDHLPSSTWLPRRSGRNGAAARKIGCGRVMRLAILGPVRAWRRDEEIDLGSPQQRGLLALLLLHEGRPVETEAILEALWGEHGPRGARGTVRTYVYRLRPILGDMAVIESTGSGYRLTVRDGTLDLRRFRELTAQAHRARRAGAAASAAELLRQALGTWQGPALSGVRGPFFELERDRLEELRLAALEEVFDLELEVGGPSDLTSEIRAAVMEHPLRERLHEQLMLSLLRAGRRAEALAAFQRTRHLLREELGVDPGPALRSLHSRVLREVEDAPAPARRDLPSPLAPAPVPAQLPADLAVFTGRRAEITELSLTVRDAAHAPVIGITGLGGMGKTTLAVHVAHTQRRLFPDGQLFADLGGFTDPVGPLEVLGQFLRAVGVHRLPASLDERAALWRTTVSGRRLLIVLDAATSGEQVRPLLPASPGCAVIMTSARRIIDLPGIPWLRLGVLQPQDALHLLAAISGTRRVFAEQEAAGRLVQACSYQPLSVHVAAARLDARPSWTIDQILAQLEDDLRQPVVMHEDCKIVDKPFREAQARMDTFHRNAFHLAAVPDCSRLDAAMAAAVLDLPVNEATAVMEALVDAHVVEIGENGDYHFLGLVKAFARRQALNGLGHEHCQQALHRLLHHCLTGKDTVDEKDLRALLDQITDLPDALAEKVSLSLP</sequence>
<dbReference type="GO" id="GO:0003677">
    <property type="term" value="F:DNA binding"/>
    <property type="evidence" value="ECO:0007669"/>
    <property type="project" value="UniProtKB-UniRule"/>
</dbReference>
<dbReference type="OrthoDB" id="7628974at2"/>
<dbReference type="PANTHER" id="PTHR35807:SF1">
    <property type="entry name" value="TRANSCRIPTIONAL REGULATOR REDD"/>
    <property type="match status" value="1"/>
</dbReference>
<accession>A0A5B0AZ40</accession>
<evidence type="ECO:0000256" key="4">
    <source>
        <dbReference type="ARBA" id="ARBA00023125"/>
    </source>
</evidence>
<dbReference type="Pfam" id="PF00486">
    <property type="entry name" value="Trans_reg_C"/>
    <property type="match status" value="1"/>
</dbReference>
<evidence type="ECO:0000256" key="6">
    <source>
        <dbReference type="PROSITE-ProRule" id="PRU01091"/>
    </source>
</evidence>
<gene>
    <name evidence="9" type="ORF">FGF04_19250</name>
</gene>
<feature type="domain" description="OmpR/PhoB-type" evidence="8">
    <location>
        <begin position="44"/>
        <end position="142"/>
    </location>
</feature>
<keyword evidence="10" id="KW-1185">Reference proteome</keyword>
<keyword evidence="3" id="KW-0805">Transcription regulation</keyword>
<keyword evidence="4 6" id="KW-0238">DNA-binding</keyword>
<dbReference type="Gene3D" id="3.40.50.300">
    <property type="entry name" value="P-loop containing nucleotide triphosphate hydrolases"/>
    <property type="match status" value="1"/>
</dbReference>
<comment type="similarity">
    <text evidence="1">Belongs to the AfsR/DnrI/RedD regulatory family.</text>
</comment>
<dbReference type="InterPro" id="IPR027417">
    <property type="entry name" value="P-loop_NTPase"/>
</dbReference>
<reference evidence="9 10" key="1">
    <citation type="submission" date="2019-05" db="EMBL/GenBank/DDBJ databases">
        <authorList>
            <person name="Hariharan J."/>
            <person name="Choudoir M.J."/>
            <person name="Diebold P."/>
            <person name="Panke-Buisse K."/>
            <person name="Buckley D.H."/>
        </authorList>
    </citation>
    <scope>NUCLEOTIDE SEQUENCE [LARGE SCALE GENOMIC DNA]</scope>
    <source>
        <strain evidence="9 10">SUN51</strain>
    </source>
</reference>
<evidence type="ECO:0000256" key="7">
    <source>
        <dbReference type="SAM" id="MobiDB-lite"/>
    </source>
</evidence>
<dbReference type="GO" id="GO:0006355">
    <property type="term" value="P:regulation of DNA-templated transcription"/>
    <property type="evidence" value="ECO:0007669"/>
    <property type="project" value="InterPro"/>
</dbReference>
<dbReference type="PANTHER" id="PTHR35807">
    <property type="entry name" value="TRANSCRIPTIONAL REGULATOR REDD-RELATED"/>
    <property type="match status" value="1"/>
</dbReference>
<evidence type="ECO:0000256" key="1">
    <source>
        <dbReference type="ARBA" id="ARBA00005820"/>
    </source>
</evidence>
<dbReference type="PROSITE" id="PS51755">
    <property type="entry name" value="OMPR_PHOB"/>
    <property type="match status" value="1"/>
</dbReference>
<dbReference type="InterPro" id="IPR051677">
    <property type="entry name" value="AfsR-DnrI-RedD_regulator"/>
</dbReference>
<feature type="compositionally biased region" description="Low complexity" evidence="7">
    <location>
        <begin position="8"/>
        <end position="19"/>
    </location>
</feature>
<keyword evidence="5" id="KW-0804">Transcription</keyword>
<dbReference type="SUPFAM" id="SSF52540">
    <property type="entry name" value="P-loop containing nucleoside triphosphate hydrolases"/>
    <property type="match status" value="1"/>
</dbReference>
<evidence type="ECO:0000256" key="2">
    <source>
        <dbReference type="ARBA" id="ARBA00023012"/>
    </source>
</evidence>
<dbReference type="SUPFAM" id="SSF46894">
    <property type="entry name" value="C-terminal effector domain of the bipartite response regulators"/>
    <property type="match status" value="1"/>
</dbReference>
<evidence type="ECO:0000256" key="5">
    <source>
        <dbReference type="ARBA" id="ARBA00023163"/>
    </source>
</evidence>
<dbReference type="SMART" id="SM01043">
    <property type="entry name" value="BTAD"/>
    <property type="match status" value="1"/>
</dbReference>
<dbReference type="SMART" id="SM00862">
    <property type="entry name" value="Trans_reg_C"/>
    <property type="match status" value="1"/>
</dbReference>
<dbReference type="GO" id="GO:0000160">
    <property type="term" value="P:phosphorelay signal transduction system"/>
    <property type="evidence" value="ECO:0007669"/>
    <property type="project" value="UniProtKB-KW"/>
</dbReference>